<dbReference type="SUPFAM" id="SSF53850">
    <property type="entry name" value="Periplasmic binding protein-like II"/>
    <property type="match status" value="1"/>
</dbReference>
<dbReference type="Pfam" id="PF04069">
    <property type="entry name" value="OpuAC"/>
    <property type="match status" value="1"/>
</dbReference>
<dbReference type="Gene3D" id="3.40.190.10">
    <property type="entry name" value="Periplasmic binding protein-like II"/>
    <property type="match status" value="1"/>
</dbReference>
<proteinExistence type="predicted"/>
<evidence type="ECO:0000259" key="1">
    <source>
        <dbReference type="Pfam" id="PF04069"/>
    </source>
</evidence>
<evidence type="ECO:0000313" key="3">
    <source>
        <dbReference type="Proteomes" id="UP001251870"/>
    </source>
</evidence>
<dbReference type="Proteomes" id="UP001251870">
    <property type="component" value="Unassembled WGS sequence"/>
</dbReference>
<accession>A0ABU2DS88</accession>
<name>A0ABU2DS88_9MICC</name>
<dbReference type="EMBL" id="JAVKGR010000007">
    <property type="protein sequence ID" value="MDR8019374.1"/>
    <property type="molecule type" value="Genomic_DNA"/>
</dbReference>
<feature type="domain" description="ABC-type glycine betaine transport system substrate-binding" evidence="1">
    <location>
        <begin position="184"/>
        <end position="356"/>
    </location>
</feature>
<dbReference type="InterPro" id="IPR007210">
    <property type="entry name" value="ABC_Gly_betaine_transp_sub-bd"/>
</dbReference>
<dbReference type="RefSeq" id="WP_310548363.1">
    <property type="nucleotide sequence ID" value="NZ_JAVKGR010000007.1"/>
</dbReference>
<gene>
    <name evidence="2" type="ORF">RIL96_07315</name>
</gene>
<sequence length="369" mass="38276">MTSPALITAPAAWARDAGGTASMQSCAGPVPVRNFSVRRPLTGLFAGLFSLVLAACGGPPAGQEPTGEAAEDAWRLAVGQDPVDQAVAYAYSLALNSRDAPAVVQTGETASAELAAELSSSEGEVAGDGTDDVASYDLVVSRSLALAETLDPDGFAELAEPDGTTAAASTSTEDLTTLIEEALDGAEVLTPSAGELDSTLVITTVTAEGEGIDLDGSSDAESFTDACHGQRLGVDEALPEIEHRLAERYDCEPEELSVAAPEDLVDQLITAEIDAAVVSSSTPQIHDYALVSVEDARGAFPTEQYLPVAKTSVAEEIPDVAAEVSESLDQDALRLIQRLLDGPDGLSPEEAAEYWLVSEEIIAEPEDWG</sequence>
<organism evidence="2 3">
    <name type="scientific">Nesterenkonia aerolata</name>
    <dbReference type="NCBI Taxonomy" id="3074079"/>
    <lineage>
        <taxon>Bacteria</taxon>
        <taxon>Bacillati</taxon>
        <taxon>Actinomycetota</taxon>
        <taxon>Actinomycetes</taxon>
        <taxon>Micrococcales</taxon>
        <taxon>Micrococcaceae</taxon>
        <taxon>Nesterenkonia</taxon>
    </lineage>
</organism>
<protein>
    <submittedName>
        <fullName evidence="2">Glycine betaine ABC transporter substrate-binding protein</fullName>
    </submittedName>
</protein>
<evidence type="ECO:0000313" key="2">
    <source>
        <dbReference type="EMBL" id="MDR8019374.1"/>
    </source>
</evidence>
<comment type="caution">
    <text evidence="2">The sequence shown here is derived from an EMBL/GenBank/DDBJ whole genome shotgun (WGS) entry which is preliminary data.</text>
</comment>
<reference evidence="2 3" key="1">
    <citation type="submission" date="2023-09" db="EMBL/GenBank/DDBJ databases">
        <title>Description of three actinobacteria isolated from air of manufacturing shop in a pharmaceutical factory.</title>
        <authorList>
            <person name="Zhang D.-F."/>
        </authorList>
    </citation>
    <scope>NUCLEOTIDE SEQUENCE [LARGE SCALE GENOMIC DNA]</scope>
    <source>
        <strain evidence="2 3">LY-0111</strain>
    </source>
</reference>
<keyword evidence="3" id="KW-1185">Reference proteome</keyword>